<dbReference type="Gene3D" id="2.130.10.10">
    <property type="entry name" value="YVTN repeat-like/Quinoprotein amine dehydrogenase"/>
    <property type="match status" value="1"/>
</dbReference>
<evidence type="ECO:0000313" key="1">
    <source>
        <dbReference type="EMBL" id="MFC1431129.1"/>
    </source>
</evidence>
<name>A0ABV6WZW3_9ACTN</name>
<reference evidence="1 2" key="1">
    <citation type="submission" date="2024-09" db="EMBL/GenBank/DDBJ databases">
        <authorList>
            <person name="Lee S.D."/>
        </authorList>
    </citation>
    <scope>NUCLEOTIDE SEQUENCE [LARGE SCALE GENOMIC DNA]</scope>
    <source>
        <strain evidence="1 2">N1-3</strain>
    </source>
</reference>
<comment type="caution">
    <text evidence="1">The sequence shown here is derived from an EMBL/GenBank/DDBJ whole genome shotgun (WGS) entry which is preliminary data.</text>
</comment>
<accession>A0ABV6WZW3</accession>
<dbReference type="SUPFAM" id="SSF63829">
    <property type="entry name" value="Calcium-dependent phosphotriesterase"/>
    <property type="match status" value="1"/>
</dbReference>
<gene>
    <name evidence="1" type="ORF">ACEZDB_10755</name>
</gene>
<proteinExistence type="predicted"/>
<dbReference type="EMBL" id="JBHEZY010000003">
    <property type="protein sequence ID" value="MFC1431129.1"/>
    <property type="molecule type" value="Genomic_DNA"/>
</dbReference>
<protein>
    <submittedName>
        <fullName evidence="1">WD40 repeat domain-containing protein</fullName>
    </submittedName>
</protein>
<dbReference type="RefSeq" id="WP_380551369.1">
    <property type="nucleotide sequence ID" value="NZ_JBHEZY010000003.1"/>
</dbReference>
<evidence type="ECO:0000313" key="2">
    <source>
        <dbReference type="Proteomes" id="UP001592530"/>
    </source>
</evidence>
<dbReference type="InterPro" id="IPR015943">
    <property type="entry name" value="WD40/YVTN_repeat-like_dom_sf"/>
</dbReference>
<dbReference type="Proteomes" id="UP001592530">
    <property type="component" value="Unassembled WGS sequence"/>
</dbReference>
<organism evidence="1 2">
    <name type="scientific">Streptacidiphilus alkalitolerans</name>
    <dbReference type="NCBI Taxonomy" id="3342712"/>
    <lineage>
        <taxon>Bacteria</taxon>
        <taxon>Bacillati</taxon>
        <taxon>Actinomycetota</taxon>
        <taxon>Actinomycetes</taxon>
        <taxon>Kitasatosporales</taxon>
        <taxon>Streptomycetaceae</taxon>
        <taxon>Streptacidiphilus</taxon>
    </lineage>
</organism>
<sequence length="167" mass="17986">MRQDMRSAQVMTFTSEQDRVLWPTLARSRSGQVVLLSSCDVQEIRRWDVFTGRMLWCSDGSLVVAAATEDGVLRLDALTGEKLDGPEMAGGDTVWDVATGLLPDRRAFIAGAGHGNFRVYLWDAATGAPLGPSLLSHTAPVKAVTAITLPDGTALVTTEDESGRILR</sequence>